<dbReference type="EMBL" id="ML978122">
    <property type="protein sequence ID" value="KAF2103509.1"/>
    <property type="molecule type" value="Genomic_DNA"/>
</dbReference>
<feature type="domain" description="USP" evidence="2">
    <location>
        <begin position="282"/>
        <end position="645"/>
    </location>
</feature>
<feature type="region of interest" description="Disordered" evidence="1">
    <location>
        <begin position="1"/>
        <end position="278"/>
    </location>
</feature>
<feature type="compositionally biased region" description="Polar residues" evidence="1">
    <location>
        <begin position="19"/>
        <end position="33"/>
    </location>
</feature>
<dbReference type="InterPro" id="IPR038765">
    <property type="entry name" value="Papain-like_cys_pep_sf"/>
</dbReference>
<dbReference type="GO" id="GO:0004843">
    <property type="term" value="F:cysteine-type deubiquitinase activity"/>
    <property type="evidence" value="ECO:0007669"/>
    <property type="project" value="InterPro"/>
</dbReference>
<feature type="compositionally biased region" description="Polar residues" evidence="1">
    <location>
        <begin position="180"/>
        <end position="196"/>
    </location>
</feature>
<dbReference type="InterPro" id="IPR050185">
    <property type="entry name" value="Ub_carboxyl-term_hydrolase"/>
</dbReference>
<reference evidence="3" key="1">
    <citation type="journal article" date="2020" name="Stud. Mycol.">
        <title>101 Dothideomycetes genomes: a test case for predicting lifestyles and emergence of pathogens.</title>
        <authorList>
            <person name="Haridas S."/>
            <person name="Albert R."/>
            <person name="Binder M."/>
            <person name="Bloem J."/>
            <person name="Labutti K."/>
            <person name="Salamov A."/>
            <person name="Andreopoulos B."/>
            <person name="Baker S."/>
            <person name="Barry K."/>
            <person name="Bills G."/>
            <person name="Bluhm B."/>
            <person name="Cannon C."/>
            <person name="Castanera R."/>
            <person name="Culley D."/>
            <person name="Daum C."/>
            <person name="Ezra D."/>
            <person name="Gonzalez J."/>
            <person name="Henrissat B."/>
            <person name="Kuo A."/>
            <person name="Liang C."/>
            <person name="Lipzen A."/>
            <person name="Lutzoni F."/>
            <person name="Magnuson J."/>
            <person name="Mondo S."/>
            <person name="Nolan M."/>
            <person name="Ohm R."/>
            <person name="Pangilinan J."/>
            <person name="Park H.-J."/>
            <person name="Ramirez L."/>
            <person name="Alfaro M."/>
            <person name="Sun H."/>
            <person name="Tritt A."/>
            <person name="Yoshinaga Y."/>
            <person name="Zwiers L.-H."/>
            <person name="Turgeon B."/>
            <person name="Goodwin S."/>
            <person name="Spatafora J."/>
            <person name="Crous P."/>
            <person name="Grigoriev I."/>
        </authorList>
    </citation>
    <scope>NUCLEOTIDE SEQUENCE</scope>
    <source>
        <strain evidence="3">CBS 133067</strain>
    </source>
</reference>
<dbReference type="OrthoDB" id="289038at2759"/>
<evidence type="ECO:0000313" key="4">
    <source>
        <dbReference type="Proteomes" id="UP000799772"/>
    </source>
</evidence>
<evidence type="ECO:0000259" key="2">
    <source>
        <dbReference type="PROSITE" id="PS50235"/>
    </source>
</evidence>
<comment type="caution">
    <text evidence="3">The sequence shown here is derived from an EMBL/GenBank/DDBJ whole genome shotgun (WGS) entry which is preliminary data.</text>
</comment>
<feature type="compositionally biased region" description="Polar residues" evidence="1">
    <location>
        <begin position="1"/>
        <end position="10"/>
    </location>
</feature>
<gene>
    <name evidence="3" type="ORF">NA57DRAFT_72484</name>
</gene>
<feature type="compositionally biased region" description="Polar residues" evidence="1">
    <location>
        <begin position="227"/>
        <end position="237"/>
    </location>
</feature>
<feature type="compositionally biased region" description="Acidic residues" evidence="1">
    <location>
        <begin position="128"/>
        <end position="142"/>
    </location>
</feature>
<feature type="compositionally biased region" description="Low complexity" evidence="1">
    <location>
        <begin position="267"/>
        <end position="278"/>
    </location>
</feature>
<dbReference type="PROSITE" id="PS50235">
    <property type="entry name" value="USP_3"/>
    <property type="match status" value="1"/>
</dbReference>
<protein>
    <submittedName>
        <fullName evidence="3">Cysteine proteinase</fullName>
    </submittedName>
</protein>
<dbReference type="PANTHER" id="PTHR21646:SF10">
    <property type="entry name" value="UBIQUITIN CARBOXYL-TERMINAL HYDROLASE 14"/>
    <property type="match status" value="1"/>
</dbReference>
<sequence>MSRSQSSKQYSEGHRRSTTKSTDNASRRANTNAQHRKRGPQHLKGRSAGTRPARKGRGRGDRNLAIAQGVVEAADESEETTPTKSTSAPKRKRRVIYDEEDEEPEINAAPAQKKRKGTPSLKRKRDEEEGASESEESGEDEDRTPKRVKESPEKDTAGTSSASAKPVRANEHSGPEGNDEVSTQATAKGQSPSNTESKVDLQGTVLMEAPPSPKSTYPPACTPLPPSNNLLDHSSNAPIAGPSDSPSGASHHSPDNSSTPAGPPPSSLSSPPESTLPTSTVVGIERKTGVPAEQCCYSSAALQALSTLIDVEQLGAAVPSFPVHDLDISEADTAGMTENALRNWLGLIKEIRASNEYFDVAAEFLHFMRTLDSAASSISSLRLREVIRKNRDLFAETPSFDGRTQEDACEFLQYLLLTLHNAASELLQPVEAAPGAEATESCIDAAFTSTVHWNMRCEGCGHTREGYESNLFRSVPVPKNSQEPFTLDSAVDAILEEERIDDYKCAECFVKCRPECTDSNCKACAANKHSQVKEHTFSRLPDNLVISFNRTDFTSDLKIATEVELPFDGYELEGEGTTVKYEMTAVVKHTGNYSDCGHYVCYKKVAGKWWRCDDENVKDLSFRLDVQEYIQGKDGTTAMVFLKKRG</sequence>
<dbReference type="AlphaFoldDB" id="A0A9P4MFG5"/>
<feature type="compositionally biased region" description="Basic residues" evidence="1">
    <location>
        <begin position="112"/>
        <end position="123"/>
    </location>
</feature>
<dbReference type="PANTHER" id="PTHR21646">
    <property type="entry name" value="UBIQUITIN CARBOXYL-TERMINAL HYDROLASE"/>
    <property type="match status" value="1"/>
</dbReference>
<evidence type="ECO:0000256" key="1">
    <source>
        <dbReference type="SAM" id="MobiDB-lite"/>
    </source>
</evidence>
<proteinExistence type="predicted"/>
<dbReference type="Proteomes" id="UP000799772">
    <property type="component" value="Unassembled WGS sequence"/>
</dbReference>
<keyword evidence="4" id="KW-1185">Reference proteome</keyword>
<name>A0A9P4MFG5_9PEZI</name>
<dbReference type="Gene3D" id="3.90.70.10">
    <property type="entry name" value="Cysteine proteinases"/>
    <property type="match status" value="1"/>
</dbReference>
<dbReference type="GO" id="GO:0016579">
    <property type="term" value="P:protein deubiquitination"/>
    <property type="evidence" value="ECO:0007669"/>
    <property type="project" value="InterPro"/>
</dbReference>
<dbReference type="CDD" id="cd02257">
    <property type="entry name" value="Peptidase_C19"/>
    <property type="match status" value="1"/>
</dbReference>
<accession>A0A9P4MFG5</accession>
<dbReference type="SUPFAM" id="SSF54001">
    <property type="entry name" value="Cysteine proteinases"/>
    <property type="match status" value="1"/>
</dbReference>
<dbReference type="InterPro" id="IPR001394">
    <property type="entry name" value="Peptidase_C19_UCH"/>
</dbReference>
<feature type="compositionally biased region" description="Basic residues" evidence="1">
    <location>
        <begin position="34"/>
        <end position="45"/>
    </location>
</feature>
<dbReference type="Pfam" id="PF00443">
    <property type="entry name" value="UCH"/>
    <property type="match status" value="1"/>
</dbReference>
<dbReference type="InterPro" id="IPR028889">
    <property type="entry name" value="USP"/>
</dbReference>
<feature type="compositionally biased region" description="Basic and acidic residues" evidence="1">
    <location>
        <begin position="143"/>
        <end position="156"/>
    </location>
</feature>
<evidence type="ECO:0000313" key="3">
    <source>
        <dbReference type="EMBL" id="KAF2103509.1"/>
    </source>
</evidence>
<organism evidence="3 4">
    <name type="scientific">Rhizodiscina lignyota</name>
    <dbReference type="NCBI Taxonomy" id="1504668"/>
    <lineage>
        <taxon>Eukaryota</taxon>
        <taxon>Fungi</taxon>
        <taxon>Dikarya</taxon>
        <taxon>Ascomycota</taxon>
        <taxon>Pezizomycotina</taxon>
        <taxon>Dothideomycetes</taxon>
        <taxon>Pleosporomycetidae</taxon>
        <taxon>Aulographales</taxon>
        <taxon>Rhizodiscinaceae</taxon>
        <taxon>Rhizodiscina</taxon>
    </lineage>
</organism>